<sequence length="165" mass="17809">MSEAWFGLIGAVLGGTIGVLGSLGAARMARQAQQHQWHRQVRRDAYSTMIVEARRAIHLAGSAIESVRESWADAEELLNGYRAAVHRVEEATALVALEGPGNVADLAAATFLHLNELAVHITNLEDREHPTAWRQAHQGHAAAPEHVQAFTKACSQALADPVQGQ</sequence>
<dbReference type="Proteomes" id="UP001377168">
    <property type="component" value="Unassembled WGS sequence"/>
</dbReference>
<accession>A0ACC6PKL3</accession>
<gene>
    <name evidence="1" type="ORF">WKI67_00330</name>
</gene>
<keyword evidence="2" id="KW-1185">Reference proteome</keyword>
<comment type="caution">
    <text evidence="1">The sequence shown here is derived from an EMBL/GenBank/DDBJ whole genome shotgun (WGS) entry which is preliminary data.</text>
</comment>
<organism evidence="1 2">
    <name type="scientific">Streptomyces achmelvichensis</name>
    <dbReference type="NCBI Taxonomy" id="3134111"/>
    <lineage>
        <taxon>Bacteria</taxon>
        <taxon>Bacillati</taxon>
        <taxon>Actinomycetota</taxon>
        <taxon>Actinomycetes</taxon>
        <taxon>Kitasatosporales</taxon>
        <taxon>Streptomycetaceae</taxon>
        <taxon>Streptomyces</taxon>
    </lineage>
</organism>
<protein>
    <submittedName>
        <fullName evidence="1">Uncharacterized protein</fullName>
    </submittedName>
</protein>
<reference evidence="1" key="1">
    <citation type="submission" date="2024-03" db="EMBL/GenBank/DDBJ databases">
        <title>Novel Streptomyces species of biotechnological and ecological value are a feature of Machair soil.</title>
        <authorList>
            <person name="Prole J.R."/>
            <person name="Goodfellow M."/>
            <person name="Allenby N."/>
            <person name="Ward A.C."/>
        </authorList>
    </citation>
    <scope>NUCLEOTIDE SEQUENCE</scope>
    <source>
        <strain evidence="1">MS2.AVA.5</strain>
    </source>
</reference>
<evidence type="ECO:0000313" key="1">
    <source>
        <dbReference type="EMBL" id="MEJ8631951.1"/>
    </source>
</evidence>
<evidence type="ECO:0000313" key="2">
    <source>
        <dbReference type="Proteomes" id="UP001377168"/>
    </source>
</evidence>
<dbReference type="EMBL" id="JBBKAJ010000002">
    <property type="protein sequence ID" value="MEJ8631951.1"/>
    <property type="molecule type" value="Genomic_DNA"/>
</dbReference>
<name>A0ACC6PKL3_9ACTN</name>
<proteinExistence type="predicted"/>